<keyword evidence="3" id="KW-0804">Transcription</keyword>
<keyword evidence="2" id="KW-0238">DNA-binding</keyword>
<dbReference type="PANTHER" id="PTHR44846">
    <property type="entry name" value="MANNOSYL-D-GLYCERATE TRANSPORT/METABOLISM SYSTEM REPRESSOR MNGR-RELATED"/>
    <property type="match status" value="1"/>
</dbReference>
<reference evidence="4 5" key="1">
    <citation type="submission" date="2020-10" db="EMBL/GenBank/DDBJ databases">
        <title>Complete genome sequence of a novel Pseudomonas fluorescens strain isolated from the flower of kumarahou (Pomaderris kumeraho).</title>
        <authorList>
            <person name="Summers M.C."/>
            <person name="Nowak V."/>
            <person name="Fairhurst M.J."/>
            <person name="Owen J.G."/>
            <person name="Gerth M.L."/>
            <person name="Patrick W.M."/>
        </authorList>
    </citation>
    <scope>NUCLEOTIDE SEQUENCE [LARGE SCALE GENOMIC DNA]</scope>
    <source>
        <strain evidence="4 5">KF1</strain>
    </source>
</reference>
<protein>
    <submittedName>
        <fullName evidence="4">GntR family transcriptional regulator</fullName>
    </submittedName>
</protein>
<evidence type="ECO:0000256" key="3">
    <source>
        <dbReference type="ARBA" id="ARBA00023163"/>
    </source>
</evidence>
<dbReference type="InterPro" id="IPR036388">
    <property type="entry name" value="WH-like_DNA-bd_sf"/>
</dbReference>
<dbReference type="Gene3D" id="1.10.10.10">
    <property type="entry name" value="Winged helix-like DNA-binding domain superfamily/Winged helix DNA-binding domain"/>
    <property type="match status" value="1"/>
</dbReference>
<dbReference type="GO" id="GO:0003700">
    <property type="term" value="F:DNA-binding transcription factor activity"/>
    <property type="evidence" value="ECO:0007669"/>
    <property type="project" value="InterPro"/>
</dbReference>
<dbReference type="InterPro" id="IPR000524">
    <property type="entry name" value="Tscrpt_reg_HTH_GntR"/>
</dbReference>
<dbReference type="Pfam" id="PF07702">
    <property type="entry name" value="UTRA"/>
    <property type="match status" value="1"/>
</dbReference>
<dbReference type="InterPro" id="IPR028978">
    <property type="entry name" value="Chorismate_lyase_/UTRA_dom_sf"/>
</dbReference>
<dbReference type="SMART" id="SM00345">
    <property type="entry name" value="HTH_GNTR"/>
    <property type="match status" value="1"/>
</dbReference>
<dbReference type="GO" id="GO:0003677">
    <property type="term" value="F:DNA binding"/>
    <property type="evidence" value="ECO:0007669"/>
    <property type="project" value="UniProtKB-KW"/>
</dbReference>
<evidence type="ECO:0000256" key="1">
    <source>
        <dbReference type="ARBA" id="ARBA00023015"/>
    </source>
</evidence>
<dbReference type="GO" id="GO:0045892">
    <property type="term" value="P:negative regulation of DNA-templated transcription"/>
    <property type="evidence" value="ECO:0007669"/>
    <property type="project" value="TreeGrafter"/>
</dbReference>
<evidence type="ECO:0000313" key="5">
    <source>
        <dbReference type="Proteomes" id="UP000593833"/>
    </source>
</evidence>
<dbReference type="SMART" id="SM00866">
    <property type="entry name" value="UTRA"/>
    <property type="match status" value="1"/>
</dbReference>
<evidence type="ECO:0000256" key="2">
    <source>
        <dbReference type="ARBA" id="ARBA00023125"/>
    </source>
</evidence>
<dbReference type="PANTHER" id="PTHR44846:SF1">
    <property type="entry name" value="MANNOSYL-D-GLYCERATE TRANSPORT_METABOLISM SYSTEM REPRESSOR MNGR-RELATED"/>
    <property type="match status" value="1"/>
</dbReference>
<dbReference type="SUPFAM" id="SSF64288">
    <property type="entry name" value="Chorismate lyase-like"/>
    <property type="match status" value="1"/>
</dbReference>
<dbReference type="InterPro" id="IPR011663">
    <property type="entry name" value="UTRA"/>
</dbReference>
<dbReference type="EMBL" id="CP063233">
    <property type="protein sequence ID" value="QOU02221.1"/>
    <property type="molecule type" value="Genomic_DNA"/>
</dbReference>
<dbReference type="Proteomes" id="UP000593833">
    <property type="component" value="Chromosome"/>
</dbReference>
<dbReference type="PROSITE" id="PS50949">
    <property type="entry name" value="HTH_GNTR"/>
    <property type="match status" value="1"/>
</dbReference>
<keyword evidence="1" id="KW-0805">Transcription regulation</keyword>
<dbReference type="Gene3D" id="3.40.1410.10">
    <property type="entry name" value="Chorismate lyase-like"/>
    <property type="match status" value="1"/>
</dbReference>
<dbReference type="CDD" id="cd07377">
    <property type="entry name" value="WHTH_GntR"/>
    <property type="match status" value="1"/>
</dbReference>
<dbReference type="AlphaFoldDB" id="A0A1B3CS10"/>
<dbReference type="Pfam" id="PF00392">
    <property type="entry name" value="GntR"/>
    <property type="match status" value="1"/>
</dbReference>
<evidence type="ECO:0000313" key="4">
    <source>
        <dbReference type="EMBL" id="QOU02221.1"/>
    </source>
</evidence>
<name>A0A1B3CS10_PSEFL</name>
<dbReference type="RefSeq" id="WP_024075627.1">
    <property type="nucleotide sequence ID" value="NZ_CP015637.1"/>
</dbReference>
<accession>A0A1B3CS10</accession>
<dbReference type="OrthoDB" id="8584262at2"/>
<dbReference type="SUPFAM" id="SSF46785">
    <property type="entry name" value="Winged helix' DNA-binding domain"/>
    <property type="match status" value="1"/>
</dbReference>
<proteinExistence type="predicted"/>
<dbReference type="FunFam" id="1.10.10.10:FF:000079">
    <property type="entry name" value="GntR family transcriptional regulator"/>
    <property type="match status" value="1"/>
</dbReference>
<organism evidence="4 5">
    <name type="scientific">Pseudomonas fluorescens</name>
    <dbReference type="NCBI Taxonomy" id="294"/>
    <lineage>
        <taxon>Bacteria</taxon>
        <taxon>Pseudomonadati</taxon>
        <taxon>Pseudomonadota</taxon>
        <taxon>Gammaproteobacteria</taxon>
        <taxon>Pseudomonadales</taxon>
        <taxon>Pseudomonadaceae</taxon>
        <taxon>Pseudomonas</taxon>
    </lineage>
</organism>
<dbReference type="InterPro" id="IPR050679">
    <property type="entry name" value="Bact_HTH_transcr_reg"/>
</dbReference>
<dbReference type="PRINTS" id="PR00035">
    <property type="entry name" value="HTHGNTR"/>
</dbReference>
<sequence length="247" mass="27162">MSTSILRDSTTSLYEQIAHRLLEEIQRGDFEPSGKLPSEAELGERFGVSRVTVRLAVGKLSDDGVVERKQGKGTFVAAKQVRHGLDALRSFHEALLLQGLKPSMQVISHTLQPVPEALKGLFEAAHDCLLLERLHFVDDEPIALGRSHLPAELASVVWTDVEHQPIYSILESITGQAVTRADLAIRAQAADASLASTLHVKRGAALLVMERTSYFADGRCCDRTTFFIRPERYAFVLSGVFKSSPAK</sequence>
<gene>
    <name evidence="4" type="ORF">IM720_15890</name>
</gene>
<dbReference type="InterPro" id="IPR036390">
    <property type="entry name" value="WH_DNA-bd_sf"/>
</dbReference>